<evidence type="ECO:0000313" key="4">
    <source>
        <dbReference type="Proteomes" id="UP001610444"/>
    </source>
</evidence>
<dbReference type="Pfam" id="PF00931">
    <property type="entry name" value="NB-ARC"/>
    <property type="match status" value="1"/>
</dbReference>
<dbReference type="Pfam" id="PF13374">
    <property type="entry name" value="TPR_10"/>
    <property type="match status" value="1"/>
</dbReference>
<dbReference type="SUPFAM" id="SSF48452">
    <property type="entry name" value="TPR-like"/>
    <property type="match status" value="3"/>
</dbReference>
<accession>A0ABR4J7K8</accession>
<dbReference type="Proteomes" id="UP001610444">
    <property type="component" value="Unassembled WGS sequence"/>
</dbReference>
<dbReference type="InterPro" id="IPR027417">
    <property type="entry name" value="P-loop_NTPase"/>
</dbReference>
<dbReference type="Pfam" id="PF13424">
    <property type="entry name" value="TPR_12"/>
    <property type="match status" value="3"/>
</dbReference>
<dbReference type="Pfam" id="PF13432">
    <property type="entry name" value="TPR_16"/>
    <property type="match status" value="1"/>
</dbReference>
<dbReference type="RefSeq" id="XP_070891924.1">
    <property type="nucleotide sequence ID" value="XM_071049152.1"/>
</dbReference>
<gene>
    <name evidence="3" type="ORF">BJX68DRAFT_42947</name>
</gene>
<dbReference type="PANTHER" id="PTHR46082:SF6">
    <property type="entry name" value="AAA+ ATPASE DOMAIN-CONTAINING PROTEIN-RELATED"/>
    <property type="match status" value="1"/>
</dbReference>
<evidence type="ECO:0000256" key="1">
    <source>
        <dbReference type="SAM" id="MobiDB-lite"/>
    </source>
</evidence>
<name>A0ABR4J7K8_9EURO</name>
<feature type="domain" description="NB-ARC" evidence="2">
    <location>
        <begin position="100"/>
        <end position="268"/>
    </location>
</feature>
<dbReference type="GeneID" id="98164316"/>
<keyword evidence="4" id="KW-1185">Reference proteome</keyword>
<feature type="compositionally biased region" description="Basic residues" evidence="1">
    <location>
        <begin position="950"/>
        <end position="964"/>
    </location>
</feature>
<feature type="compositionally biased region" description="Polar residues" evidence="1">
    <location>
        <begin position="925"/>
        <end position="938"/>
    </location>
</feature>
<dbReference type="EMBL" id="JBFXLR010000126">
    <property type="protein sequence ID" value="KAL2836058.1"/>
    <property type="molecule type" value="Genomic_DNA"/>
</dbReference>
<evidence type="ECO:0000313" key="3">
    <source>
        <dbReference type="EMBL" id="KAL2836058.1"/>
    </source>
</evidence>
<comment type="caution">
    <text evidence="3">The sequence shown here is derived from an EMBL/GenBank/DDBJ whole genome shotgun (WGS) entry which is preliminary data.</text>
</comment>
<dbReference type="Gene3D" id="3.40.50.300">
    <property type="entry name" value="P-loop containing nucleotide triphosphate hydrolases"/>
    <property type="match status" value="1"/>
</dbReference>
<dbReference type="SUPFAM" id="SSF53167">
    <property type="entry name" value="Purine and uridine phosphorylases"/>
    <property type="match status" value="1"/>
</dbReference>
<dbReference type="InterPro" id="IPR011990">
    <property type="entry name" value="TPR-like_helical_dom_sf"/>
</dbReference>
<dbReference type="SUPFAM" id="SSF52540">
    <property type="entry name" value="P-loop containing nucleoside triphosphate hydrolases"/>
    <property type="match status" value="1"/>
</dbReference>
<reference evidence="3 4" key="1">
    <citation type="submission" date="2024-07" db="EMBL/GenBank/DDBJ databases">
        <title>Section-level genome sequencing and comparative genomics of Aspergillus sections Usti and Cavernicolus.</title>
        <authorList>
            <consortium name="Lawrence Berkeley National Laboratory"/>
            <person name="Nybo J.L."/>
            <person name="Vesth T.C."/>
            <person name="Theobald S."/>
            <person name="Frisvad J.C."/>
            <person name="Larsen T.O."/>
            <person name="Kjaerboelling I."/>
            <person name="Rothschild-Mancinelli K."/>
            <person name="Lyhne E.K."/>
            <person name="Kogle M.E."/>
            <person name="Barry K."/>
            <person name="Clum A."/>
            <person name="Na H."/>
            <person name="Ledsgaard L."/>
            <person name="Lin J."/>
            <person name="Lipzen A."/>
            <person name="Kuo A."/>
            <person name="Riley R."/>
            <person name="Mondo S."/>
            <person name="LaButti K."/>
            <person name="Haridas S."/>
            <person name="Pangalinan J."/>
            <person name="Salamov A.A."/>
            <person name="Simmons B.A."/>
            <person name="Magnuson J.K."/>
            <person name="Chen J."/>
            <person name="Drula E."/>
            <person name="Henrissat B."/>
            <person name="Wiebenga A."/>
            <person name="Lubbers R.J."/>
            <person name="Gomes A.C."/>
            <person name="Macurrencykelacurrency M.R."/>
            <person name="Stajich J."/>
            <person name="Grigoriev I.V."/>
            <person name="Mortensen U.H."/>
            <person name="De vries R.P."/>
            <person name="Baker S.E."/>
            <person name="Andersen M.R."/>
        </authorList>
    </citation>
    <scope>NUCLEOTIDE SEQUENCE [LARGE SCALE GENOMIC DNA]</scope>
    <source>
        <strain evidence="3 4">CBS 756.74</strain>
    </source>
</reference>
<proteinExistence type="predicted"/>
<feature type="region of interest" description="Disordered" evidence="1">
    <location>
        <begin position="909"/>
        <end position="964"/>
    </location>
</feature>
<dbReference type="InterPro" id="IPR002182">
    <property type="entry name" value="NB-ARC"/>
</dbReference>
<organism evidence="3 4">
    <name type="scientific">Aspergillus pseudodeflectus</name>
    <dbReference type="NCBI Taxonomy" id="176178"/>
    <lineage>
        <taxon>Eukaryota</taxon>
        <taxon>Fungi</taxon>
        <taxon>Dikarya</taxon>
        <taxon>Ascomycota</taxon>
        <taxon>Pezizomycotina</taxon>
        <taxon>Eurotiomycetes</taxon>
        <taxon>Eurotiomycetidae</taxon>
        <taxon>Eurotiales</taxon>
        <taxon>Aspergillaceae</taxon>
        <taxon>Aspergillus</taxon>
        <taxon>Aspergillus subgen. Nidulantes</taxon>
    </lineage>
</organism>
<dbReference type="InterPro" id="IPR053137">
    <property type="entry name" value="NLR-like"/>
</dbReference>
<dbReference type="InterPro" id="IPR035994">
    <property type="entry name" value="Nucleoside_phosphorylase_sf"/>
</dbReference>
<protein>
    <recommendedName>
        <fullName evidence="2">NB-ARC domain-containing protein</fullName>
    </recommendedName>
</protein>
<dbReference type="Gene3D" id="1.25.40.10">
    <property type="entry name" value="Tetratricopeptide repeat domain"/>
    <property type="match status" value="3"/>
</dbReference>
<dbReference type="Gene3D" id="3.40.50.1580">
    <property type="entry name" value="Nucleoside phosphorylase domain"/>
    <property type="match status" value="1"/>
</dbReference>
<dbReference type="PANTHER" id="PTHR46082">
    <property type="entry name" value="ATP/GTP-BINDING PROTEIN-RELATED"/>
    <property type="match status" value="1"/>
</dbReference>
<sequence length="964" mass="109105">MKSGQHRDEIVKREKVIGFEMEGAGVWDNISCLIIKGVCDYADSHKNKAWQVYAAATGAATAKAFLEYWVPSVKEKPPVFRNIPFARNVRFIGREEQLYRLEKAVFSELPPSKIAITGLGGIGKTQIALELAYRVKEKTPDCSILWIPAMSAESIQEAYNEIAQNIGLYLPGEKGVDVRKLVRQHFSSESAGRWIMVFDSADDRNVWNKLRTKDGESRSLTDWLPRSEKGCIIFTSRTSELASHLAPQRIAENILEMRDDIAVELLRSLIHDNNPSKTDLQLLAKELTYLPLALVQAAAYMAQKKTSPATYLKLLQTQEKHLVSLLSKEFEDDGRYCTAKNPVMATWLISFDEIKKSNPLATEYLSFMSCVEHRHIPEDLLPQRDPLARNDAIGTLKGYAFVNEHLEGSFLSLHRLVHLAARSWLRAENQLSARTVYTCERLNEVLATPSARDRSRWRAYLSHAQYLLDSDMMSYRNISKRVLRWKLAICLHEDARYLEAESFLLDELRSMDQDPSSNVVNVSHLKKVLARNFVYQGKFDEAEEAYKELVILATESHDQSNRDVLDASINLATLYAQTSRWKEAESQYLTLKRNHERELDSETLCRIDSNLARLYLEQGKWNASATLFSDVFERRKRQFGTKDLSTLITQAGHATARLYLGHYEEALKDFNQIEKTMREDVGESHRLTLDVMAKVALAYKFTGQLNNAKQRVMQVIELASRGLGKDNPATLSYRNTLAQVYLDLGQFSKAEQVIKDILSAVECENDKDTPEILSYKAVLASSYRAQGKLEAAEKVGRFVLEARKRVLGTEHPDTFTSVSQLGVVLVDRGNYKKAEAMHQQALRGHEKVLGPKHPDTLTSMHNLAFALKQLGKFSDASSLLKKCADHRNQVLGSHHPQAISSTTALRAWEAAQSQSSKRQQPCALSDNSPSGPTSGQASNDDHTDSAFKPVGRKRRAFKNFFRRR</sequence>
<evidence type="ECO:0000259" key="2">
    <source>
        <dbReference type="Pfam" id="PF00931"/>
    </source>
</evidence>